<dbReference type="Pfam" id="PF09981">
    <property type="entry name" value="DUF2218"/>
    <property type="match status" value="1"/>
</dbReference>
<dbReference type="Proteomes" id="UP001501565">
    <property type="component" value="Unassembled WGS sequence"/>
</dbReference>
<name>A0ABP7MV01_9GAMM</name>
<reference evidence="2" key="1">
    <citation type="journal article" date="2019" name="Int. J. Syst. Evol. Microbiol.">
        <title>The Global Catalogue of Microorganisms (GCM) 10K type strain sequencing project: providing services to taxonomists for standard genome sequencing and annotation.</title>
        <authorList>
            <consortium name="The Broad Institute Genomics Platform"/>
            <consortium name="The Broad Institute Genome Sequencing Center for Infectious Disease"/>
            <person name="Wu L."/>
            <person name="Ma J."/>
        </authorList>
    </citation>
    <scope>NUCLEOTIDE SEQUENCE [LARGE SCALE GENOMIC DNA]</scope>
    <source>
        <strain evidence="2">JCM 17551</strain>
    </source>
</reference>
<evidence type="ECO:0000313" key="2">
    <source>
        <dbReference type="Proteomes" id="UP001501565"/>
    </source>
</evidence>
<dbReference type="Gene3D" id="3.30.310.50">
    <property type="entry name" value="Alpha-D-phosphohexomutase, C-terminal domain"/>
    <property type="match status" value="1"/>
</dbReference>
<dbReference type="RefSeq" id="WP_344799307.1">
    <property type="nucleotide sequence ID" value="NZ_BAABBN010000007.1"/>
</dbReference>
<proteinExistence type="predicted"/>
<comment type="caution">
    <text evidence="1">The sequence shown here is derived from an EMBL/GenBank/DDBJ whole genome shotgun (WGS) entry which is preliminary data.</text>
</comment>
<gene>
    <name evidence="1" type="ORF">GCM10022277_29330</name>
</gene>
<evidence type="ECO:0000313" key="1">
    <source>
        <dbReference type="EMBL" id="GAA3930764.1"/>
    </source>
</evidence>
<sequence length="94" mass="10675">MLQTALTVHTEKAEKYQDMLSKHFARKVEVTRQASQATIHFPMGICYFSVANNTMHFLCEAQNEDALEAVKGIISGHVPLLKELKNIELNWQST</sequence>
<organism evidence="1 2">
    <name type="scientific">Litoribacillus peritrichatus</name>
    <dbReference type="NCBI Taxonomy" id="718191"/>
    <lineage>
        <taxon>Bacteria</taxon>
        <taxon>Pseudomonadati</taxon>
        <taxon>Pseudomonadota</taxon>
        <taxon>Gammaproteobacteria</taxon>
        <taxon>Oceanospirillales</taxon>
        <taxon>Oceanospirillaceae</taxon>
        <taxon>Litoribacillus</taxon>
    </lineage>
</organism>
<accession>A0ABP7MV01</accession>
<dbReference type="EMBL" id="BAABBN010000007">
    <property type="protein sequence ID" value="GAA3930764.1"/>
    <property type="molecule type" value="Genomic_DNA"/>
</dbReference>
<dbReference type="InterPro" id="IPR014543">
    <property type="entry name" value="UCP028291"/>
</dbReference>
<keyword evidence="2" id="KW-1185">Reference proteome</keyword>
<protein>
    <submittedName>
        <fullName evidence="1">DUF2218 domain-containing protein</fullName>
    </submittedName>
</protein>